<accession>A0A9N8E2T5</accession>
<feature type="compositionally biased region" description="Low complexity" evidence="1">
    <location>
        <begin position="152"/>
        <end position="165"/>
    </location>
</feature>
<evidence type="ECO:0000313" key="3">
    <source>
        <dbReference type="Proteomes" id="UP001153069"/>
    </source>
</evidence>
<sequence>MPLVINSSLSNSPSRMKKNPFRADSARYIFLQNFEGPNGTFPGDGIELMATCQDENNDEAVSMTDKTIDAMPSPEVEEKLLSQILTYISGEFPHRYNEDELRQVLRGNITSIVFLAGNDKTDGHLEVNIDRFQQDLSMERLSTDEDGETKSMSDGSSTTASSSSSLQGEKGTARRKRRCLPILPTGMPDSWRRWNWISERSSLSLSPKANSYHQMK</sequence>
<gene>
    <name evidence="2" type="ORF">SEMRO_499_G155040.1</name>
</gene>
<dbReference type="AlphaFoldDB" id="A0A9N8E2T5"/>
<organism evidence="2 3">
    <name type="scientific">Seminavis robusta</name>
    <dbReference type="NCBI Taxonomy" id="568900"/>
    <lineage>
        <taxon>Eukaryota</taxon>
        <taxon>Sar</taxon>
        <taxon>Stramenopiles</taxon>
        <taxon>Ochrophyta</taxon>
        <taxon>Bacillariophyta</taxon>
        <taxon>Bacillariophyceae</taxon>
        <taxon>Bacillariophycidae</taxon>
        <taxon>Naviculales</taxon>
        <taxon>Naviculaceae</taxon>
        <taxon>Seminavis</taxon>
    </lineage>
</organism>
<keyword evidence="3" id="KW-1185">Reference proteome</keyword>
<evidence type="ECO:0000313" key="2">
    <source>
        <dbReference type="EMBL" id="CAB9511709.1"/>
    </source>
</evidence>
<name>A0A9N8E2T5_9STRA</name>
<feature type="region of interest" description="Disordered" evidence="1">
    <location>
        <begin position="136"/>
        <end position="189"/>
    </location>
</feature>
<reference evidence="2" key="1">
    <citation type="submission" date="2020-06" db="EMBL/GenBank/DDBJ databases">
        <authorList>
            <consortium name="Plant Systems Biology data submission"/>
        </authorList>
    </citation>
    <scope>NUCLEOTIDE SEQUENCE</scope>
    <source>
        <strain evidence="2">D6</strain>
    </source>
</reference>
<comment type="caution">
    <text evidence="2">The sequence shown here is derived from an EMBL/GenBank/DDBJ whole genome shotgun (WGS) entry which is preliminary data.</text>
</comment>
<dbReference type="Proteomes" id="UP001153069">
    <property type="component" value="Unassembled WGS sequence"/>
</dbReference>
<feature type="compositionally biased region" description="Basic and acidic residues" evidence="1">
    <location>
        <begin position="136"/>
        <end position="151"/>
    </location>
</feature>
<protein>
    <submittedName>
        <fullName evidence="2">Uncharacterized protein</fullName>
    </submittedName>
</protein>
<evidence type="ECO:0000256" key="1">
    <source>
        <dbReference type="SAM" id="MobiDB-lite"/>
    </source>
</evidence>
<proteinExistence type="predicted"/>
<dbReference type="EMBL" id="CAICTM010000498">
    <property type="protein sequence ID" value="CAB9511709.1"/>
    <property type="molecule type" value="Genomic_DNA"/>
</dbReference>